<sequence>MAWQEKYGAIWSPPLDDGDHVLQERFLPRPDVVTLIVKRADGFFTVSVLKKANDPQWRLPFWSPTEVPALVETLADAEQYLAATMAILGEQD</sequence>
<evidence type="ECO:0000313" key="2">
    <source>
        <dbReference type="Proteomes" id="UP001430193"/>
    </source>
</evidence>
<keyword evidence="2" id="KW-1185">Reference proteome</keyword>
<protein>
    <submittedName>
        <fullName evidence="1">Uncharacterized protein</fullName>
    </submittedName>
</protein>
<dbReference type="Proteomes" id="UP001430193">
    <property type="component" value="Unassembled WGS sequence"/>
</dbReference>
<dbReference type="EMBL" id="JADIKF010000037">
    <property type="protein sequence ID" value="MBM7129377.1"/>
    <property type="molecule type" value="Genomic_DNA"/>
</dbReference>
<comment type="caution">
    <text evidence="1">The sequence shown here is derived from an EMBL/GenBank/DDBJ whole genome shotgun (WGS) entry which is preliminary data.</text>
</comment>
<gene>
    <name evidence="1" type="ORF">ISS99_07560</name>
</gene>
<proteinExistence type="predicted"/>
<evidence type="ECO:0000313" key="1">
    <source>
        <dbReference type="EMBL" id="MBM7129377.1"/>
    </source>
</evidence>
<reference evidence="1" key="1">
    <citation type="submission" date="2020-10" db="EMBL/GenBank/DDBJ databases">
        <title>Phylogeny of dyella-like bacteria.</title>
        <authorList>
            <person name="Fu J."/>
        </authorList>
    </citation>
    <scope>NUCLEOTIDE SEQUENCE</scope>
    <source>
        <strain evidence="1">DHON07</strain>
    </source>
</reference>
<dbReference type="RefSeq" id="WP_204630982.1">
    <property type="nucleotide sequence ID" value="NZ_BSOC01000004.1"/>
</dbReference>
<organism evidence="1 2">
    <name type="scientific">Dyella mobilis</name>
    <dbReference type="NCBI Taxonomy" id="1849582"/>
    <lineage>
        <taxon>Bacteria</taxon>
        <taxon>Pseudomonadati</taxon>
        <taxon>Pseudomonadota</taxon>
        <taxon>Gammaproteobacteria</taxon>
        <taxon>Lysobacterales</taxon>
        <taxon>Rhodanobacteraceae</taxon>
        <taxon>Dyella</taxon>
    </lineage>
</organism>
<name>A0ABS2KE06_9GAMM</name>
<accession>A0ABS2KE06</accession>